<dbReference type="InterPro" id="IPR053524">
    <property type="entry name" value="Aerial_hyphae_peptide-synth"/>
</dbReference>
<dbReference type="EMBL" id="UETB01000010">
    <property type="protein sequence ID" value="SSA44781.1"/>
    <property type="molecule type" value="Genomic_DNA"/>
</dbReference>
<dbReference type="Gene3D" id="1.50.10.20">
    <property type="match status" value="1"/>
</dbReference>
<dbReference type="AlphaFoldDB" id="A0A2Y9AJU7"/>
<sequence length="847" mass="90779">MNTQYQFFCPAGTPYYDVVRVDDDSHFDVAVPDGWTRATNEEWTVLTVPDRTLPEQGWKIHVSATPDSAERVLETVAGYCADHEVAFKHLRGPRMLFFRNSKYGDRGSSGKFITIFPAGTAELERVLTELGELLDGEEGPYVLSDLRWRRGPLYVRYGGFSHISGPGPDGRMVPCLRRPDGTLEPDVRKPGFRVPPWVELPEILEEAVAARGAGTLSDFPFRPEAALHFSNGGGVYRAVDTRDGSPVLLKEGRPLAGLDEAGADGVTRLERERWALEVLADVPAIPRLVDYRRGHEHYFLAREFVDGVTLAQALRERNPALSGAVPEPGDHDRYTEWALRVLADIDTSLRAMHERGVVFGDLHPNNVMVTADDRVFFIDLETATDDVENFSPRIGAPGFRAPATVRGTAVDRYALACTRLSVFLPMTVVLPWQEGKAEQLIDAVRARFPVPSSFVASVRSDLAAAAGSAAHPGETVTLDGHDDAEARVLAGVLGPVTPEREDRLFPGDIGQFTVGSGGTTFAHGATGVLWGLQQLGVEVPEEHVQWLFDGLDRTRGLGPGFATGLAGVVHTLDALGRPEDAAHVAAHLTALPLVGLGPSIADGAAGIGLLLLDRYSGGADASGLDRALALADKLAADVTAAPEPHPRTGLWYGWTGAALLALRLFEHTAEERHLGLARQALRRDLAVLRWGEASEQRWRLHTALGSGSGGVALVLRELGRHVDEPWVADAARDLTAAAERAVLGSAGWLHGQAGALLTLVHAGRAADDPAVRAHLGLLDLYAVGDADQVSFLGQEQLRLSTDLTTGSVGVALALRAARTGEPLGVPFLGSNARQPAAAGRGALGAVR</sequence>
<keyword evidence="5 8" id="KW-0418">Kinase</keyword>
<keyword evidence="6" id="KW-0067">ATP-binding</keyword>
<evidence type="ECO:0000256" key="5">
    <source>
        <dbReference type="ARBA" id="ARBA00022777"/>
    </source>
</evidence>
<dbReference type="NCBIfam" id="NF038151">
    <property type="entry name" value="lanthi_synth_III"/>
    <property type="match status" value="1"/>
</dbReference>
<dbReference type="PANTHER" id="PTHR43289:SF6">
    <property type="entry name" value="SERINE_THREONINE-PROTEIN KINASE NEKL-3"/>
    <property type="match status" value="1"/>
</dbReference>
<dbReference type="Proteomes" id="UP000250222">
    <property type="component" value="Unassembled WGS sequence"/>
</dbReference>
<dbReference type="RefSeq" id="WP_110853049.1">
    <property type="nucleotide sequence ID" value="NZ_QKLZ01000010.1"/>
</dbReference>
<protein>
    <recommendedName>
        <fullName evidence="1">non-specific serine/threonine protein kinase</fullName>
        <ecNumber evidence="1">2.7.11.1</ecNumber>
    </recommendedName>
</protein>
<evidence type="ECO:0000313" key="9">
    <source>
        <dbReference type="Proteomes" id="UP000250222"/>
    </source>
</evidence>
<evidence type="ECO:0000259" key="7">
    <source>
        <dbReference type="PROSITE" id="PS50011"/>
    </source>
</evidence>
<dbReference type="GO" id="GO:0004674">
    <property type="term" value="F:protein serine/threonine kinase activity"/>
    <property type="evidence" value="ECO:0007669"/>
    <property type="project" value="UniProtKB-KW"/>
</dbReference>
<evidence type="ECO:0000256" key="3">
    <source>
        <dbReference type="ARBA" id="ARBA00022679"/>
    </source>
</evidence>
<keyword evidence="9" id="KW-1185">Reference proteome</keyword>
<dbReference type="InterPro" id="IPR058053">
    <property type="entry name" value="RamC_C"/>
</dbReference>
<dbReference type="SUPFAM" id="SSF158745">
    <property type="entry name" value="LanC-like"/>
    <property type="match status" value="1"/>
</dbReference>
<organism evidence="8 9">
    <name type="scientific">Georgenia satyanarayanai</name>
    <dbReference type="NCBI Taxonomy" id="860221"/>
    <lineage>
        <taxon>Bacteria</taxon>
        <taxon>Bacillati</taxon>
        <taxon>Actinomycetota</taxon>
        <taxon>Actinomycetes</taxon>
        <taxon>Micrococcales</taxon>
        <taxon>Bogoriellaceae</taxon>
        <taxon>Georgenia</taxon>
    </lineage>
</organism>
<dbReference type="EC" id="2.7.11.1" evidence="1"/>
<accession>A0A2Y9AJU7</accession>
<dbReference type="SMART" id="SM01260">
    <property type="entry name" value="LANC_like"/>
    <property type="match status" value="1"/>
</dbReference>
<keyword evidence="2" id="KW-0723">Serine/threonine-protein kinase</keyword>
<dbReference type="InterPro" id="IPR057929">
    <property type="entry name" value="RamC_N"/>
</dbReference>
<dbReference type="Gene3D" id="1.10.510.10">
    <property type="entry name" value="Transferase(Phosphotransferase) domain 1"/>
    <property type="match status" value="1"/>
</dbReference>
<dbReference type="GO" id="GO:0005524">
    <property type="term" value="F:ATP binding"/>
    <property type="evidence" value="ECO:0007669"/>
    <property type="project" value="UniProtKB-KW"/>
</dbReference>
<evidence type="ECO:0000256" key="1">
    <source>
        <dbReference type="ARBA" id="ARBA00012513"/>
    </source>
</evidence>
<dbReference type="PANTHER" id="PTHR43289">
    <property type="entry name" value="MITOGEN-ACTIVATED PROTEIN KINASE KINASE KINASE 20-RELATED"/>
    <property type="match status" value="1"/>
</dbReference>
<proteinExistence type="predicted"/>
<dbReference type="SUPFAM" id="SSF56112">
    <property type="entry name" value="Protein kinase-like (PK-like)"/>
    <property type="match status" value="1"/>
</dbReference>
<dbReference type="Pfam" id="PF25816">
    <property type="entry name" value="RamC_N"/>
    <property type="match status" value="1"/>
</dbReference>
<feature type="domain" description="Protein kinase" evidence="7">
    <location>
        <begin position="221"/>
        <end position="505"/>
    </location>
</feature>
<keyword evidence="3" id="KW-0808">Transferase</keyword>
<evidence type="ECO:0000256" key="2">
    <source>
        <dbReference type="ARBA" id="ARBA00022527"/>
    </source>
</evidence>
<evidence type="ECO:0000256" key="4">
    <source>
        <dbReference type="ARBA" id="ARBA00022741"/>
    </source>
</evidence>
<dbReference type="Pfam" id="PF00069">
    <property type="entry name" value="Pkinase"/>
    <property type="match status" value="1"/>
</dbReference>
<gene>
    <name evidence="8" type="ORF">SAMN05216184_11072</name>
</gene>
<evidence type="ECO:0000313" key="8">
    <source>
        <dbReference type="EMBL" id="SSA44781.1"/>
    </source>
</evidence>
<dbReference type="InterPro" id="IPR007822">
    <property type="entry name" value="LANC-like"/>
</dbReference>
<evidence type="ECO:0000256" key="6">
    <source>
        <dbReference type="ARBA" id="ARBA00022840"/>
    </source>
</evidence>
<dbReference type="SMART" id="SM00220">
    <property type="entry name" value="S_TKc"/>
    <property type="match status" value="1"/>
</dbReference>
<dbReference type="PROSITE" id="PS50011">
    <property type="entry name" value="PROTEIN_KINASE_DOM"/>
    <property type="match status" value="1"/>
</dbReference>
<dbReference type="OrthoDB" id="1492512at2"/>
<dbReference type="GO" id="GO:0031179">
    <property type="term" value="P:peptide modification"/>
    <property type="evidence" value="ECO:0007669"/>
    <property type="project" value="InterPro"/>
</dbReference>
<keyword evidence="4" id="KW-0547">Nucleotide-binding</keyword>
<dbReference type="InterPro" id="IPR000719">
    <property type="entry name" value="Prot_kinase_dom"/>
</dbReference>
<dbReference type="CDD" id="cd04791">
    <property type="entry name" value="LanC_SerThrkinase"/>
    <property type="match status" value="1"/>
</dbReference>
<name>A0A2Y9AJU7_9MICO</name>
<reference evidence="8 9" key="1">
    <citation type="submission" date="2016-10" db="EMBL/GenBank/DDBJ databases">
        <authorList>
            <person name="Cai Z."/>
        </authorList>
    </citation>
    <scope>NUCLEOTIDE SEQUENCE [LARGE SCALE GENOMIC DNA]</scope>
    <source>
        <strain evidence="8 9">CGMCC 1.10826</strain>
    </source>
</reference>
<dbReference type="InterPro" id="IPR011009">
    <property type="entry name" value="Kinase-like_dom_sf"/>
</dbReference>